<evidence type="ECO:0000313" key="12">
    <source>
        <dbReference type="EMBL" id="TRY64098.1"/>
    </source>
</evidence>
<gene>
    <name evidence="12" type="ORF">TCAL_12595</name>
</gene>
<accession>A0A553NFC1</accession>
<dbReference type="InterPro" id="IPR039431">
    <property type="entry name" value="Vta1/CALS_N"/>
</dbReference>
<evidence type="ECO:0000256" key="8">
    <source>
        <dbReference type="ARBA" id="ARBA00023136"/>
    </source>
</evidence>
<dbReference type="InterPro" id="IPR041212">
    <property type="entry name" value="Vta1_C"/>
</dbReference>
<dbReference type="PANTHER" id="PTHR46009">
    <property type="entry name" value="VACUOLAR PROTEIN SORTING-ASSOCIATED PROTEIN VTA1 HOMOLOG"/>
    <property type="match status" value="1"/>
</dbReference>
<dbReference type="OMA" id="AYWCEYH"/>
<keyword evidence="5" id="KW-0963">Cytoplasm</keyword>
<evidence type="ECO:0000259" key="11">
    <source>
        <dbReference type="Pfam" id="PF18097"/>
    </source>
</evidence>
<dbReference type="Pfam" id="PF04652">
    <property type="entry name" value="Vta1"/>
    <property type="match status" value="1"/>
</dbReference>
<feature type="domain" description="Vta1/callose synthase N-terminal" evidence="10">
    <location>
        <begin position="19"/>
        <end position="160"/>
    </location>
</feature>
<evidence type="ECO:0000256" key="6">
    <source>
        <dbReference type="ARBA" id="ARBA00022753"/>
    </source>
</evidence>
<dbReference type="PANTHER" id="PTHR46009:SF1">
    <property type="entry name" value="VACUOLAR PROTEIN SORTING-ASSOCIATED PROTEIN VTA1 HOMOLOG"/>
    <property type="match status" value="1"/>
</dbReference>
<evidence type="ECO:0008006" key="14">
    <source>
        <dbReference type="Google" id="ProtNLM"/>
    </source>
</evidence>
<evidence type="ECO:0000256" key="4">
    <source>
        <dbReference type="ARBA" id="ARBA00022448"/>
    </source>
</evidence>
<keyword evidence="13" id="KW-1185">Reference proteome</keyword>
<dbReference type="OrthoDB" id="391137at2759"/>
<evidence type="ECO:0000256" key="3">
    <source>
        <dbReference type="ARBA" id="ARBA00007895"/>
    </source>
</evidence>
<feature type="compositionally biased region" description="Polar residues" evidence="9">
    <location>
        <begin position="194"/>
        <end position="203"/>
    </location>
</feature>
<evidence type="ECO:0000256" key="7">
    <source>
        <dbReference type="ARBA" id="ARBA00022927"/>
    </source>
</evidence>
<keyword evidence="4" id="KW-0813">Transport</keyword>
<dbReference type="STRING" id="6832.A0A553NFC1"/>
<evidence type="ECO:0000313" key="13">
    <source>
        <dbReference type="Proteomes" id="UP000318571"/>
    </source>
</evidence>
<evidence type="ECO:0000256" key="5">
    <source>
        <dbReference type="ARBA" id="ARBA00022490"/>
    </source>
</evidence>
<evidence type="ECO:0000256" key="9">
    <source>
        <dbReference type="SAM" id="MobiDB-lite"/>
    </source>
</evidence>
<dbReference type="EMBL" id="VCGU01000458">
    <property type="protein sequence ID" value="TRY64098.1"/>
    <property type="molecule type" value="Genomic_DNA"/>
</dbReference>
<dbReference type="InterPro" id="IPR023175">
    <property type="entry name" value="Vta1/CALS_N_sf"/>
</dbReference>
<sequence>MASPHHLALPPLPVSLKAIAHSLKTASEHENRDPVVTYWCRLSALQSGLKLDKGSKEAKAVLIPLMDWLEKEKKVLAGHEAITSEVVASAYIENYAFKLFAWADQQDRDGQFSKNVVKSFYSAGILFDVLTVFGELTPENAHAHKYAKWKAAYIHNCLKNGERPVPGPMGGEEGSVSDPSEGALGWQDPMGGSLTPQIPPQSHQSEHLNPEEAESKPVPSPRLSKVEAVAPAAPAASEDEPTTPCGLTPAQIIQTQKLCKYASSALDYEDTATAIDNLQKALKLLKTGQES</sequence>
<dbReference type="GO" id="GO:0010008">
    <property type="term" value="C:endosome membrane"/>
    <property type="evidence" value="ECO:0007669"/>
    <property type="project" value="UniProtKB-SubCell"/>
</dbReference>
<dbReference type="GO" id="GO:0015031">
    <property type="term" value="P:protein transport"/>
    <property type="evidence" value="ECO:0007669"/>
    <property type="project" value="UniProtKB-KW"/>
</dbReference>
<keyword evidence="8" id="KW-0472">Membrane</keyword>
<name>A0A553NFC1_TIGCA</name>
<comment type="subcellular location">
    <subcellularLocation>
        <location evidence="2">Cytoplasm</location>
    </subcellularLocation>
    <subcellularLocation>
        <location evidence="1">Endosome membrane</location>
        <topology evidence="1">Peripheral membrane protein</topology>
    </subcellularLocation>
</comment>
<dbReference type="Gene3D" id="1.20.5.420">
    <property type="entry name" value="Immunoglobulin FC, subunit C"/>
    <property type="match status" value="1"/>
</dbReference>
<keyword evidence="6" id="KW-0967">Endosome</keyword>
<evidence type="ECO:0000256" key="1">
    <source>
        <dbReference type="ARBA" id="ARBA00004481"/>
    </source>
</evidence>
<evidence type="ECO:0000256" key="2">
    <source>
        <dbReference type="ARBA" id="ARBA00004496"/>
    </source>
</evidence>
<feature type="domain" description="Vta1 C-terminal" evidence="11">
    <location>
        <begin position="250"/>
        <end position="285"/>
    </location>
</feature>
<dbReference type="GO" id="GO:0032511">
    <property type="term" value="P:late endosome to vacuole transport via multivesicular body sorting pathway"/>
    <property type="evidence" value="ECO:0007669"/>
    <property type="project" value="InterPro"/>
</dbReference>
<dbReference type="Proteomes" id="UP000318571">
    <property type="component" value="Chromosome 10"/>
</dbReference>
<comment type="similarity">
    <text evidence="3">Belongs to the VTA1 family.</text>
</comment>
<dbReference type="Gene3D" id="1.25.40.270">
    <property type="entry name" value="Vacuolar protein sorting-associated protein vta1"/>
    <property type="match status" value="1"/>
</dbReference>
<evidence type="ECO:0000259" key="10">
    <source>
        <dbReference type="Pfam" id="PF04652"/>
    </source>
</evidence>
<keyword evidence="7" id="KW-0653">Protein transport</keyword>
<proteinExistence type="inferred from homology"/>
<feature type="region of interest" description="Disordered" evidence="9">
    <location>
        <begin position="164"/>
        <end position="247"/>
    </location>
</feature>
<comment type="caution">
    <text evidence="12">The sequence shown here is derived from an EMBL/GenBank/DDBJ whole genome shotgun (WGS) entry which is preliminary data.</text>
</comment>
<dbReference type="GO" id="GO:0005771">
    <property type="term" value="C:multivesicular body"/>
    <property type="evidence" value="ECO:0007669"/>
    <property type="project" value="TreeGrafter"/>
</dbReference>
<organism evidence="12 13">
    <name type="scientific">Tigriopus californicus</name>
    <name type="common">Marine copepod</name>
    <dbReference type="NCBI Taxonomy" id="6832"/>
    <lineage>
        <taxon>Eukaryota</taxon>
        <taxon>Metazoa</taxon>
        <taxon>Ecdysozoa</taxon>
        <taxon>Arthropoda</taxon>
        <taxon>Crustacea</taxon>
        <taxon>Multicrustacea</taxon>
        <taxon>Hexanauplia</taxon>
        <taxon>Copepoda</taxon>
        <taxon>Harpacticoida</taxon>
        <taxon>Harpacticidae</taxon>
        <taxon>Tigriopus</taxon>
    </lineage>
</organism>
<dbReference type="Pfam" id="PF18097">
    <property type="entry name" value="Vta1_C"/>
    <property type="match status" value="1"/>
</dbReference>
<protein>
    <recommendedName>
        <fullName evidence="14">Vta1/callose synthase N-terminal domain-containing protein</fullName>
    </recommendedName>
</protein>
<feature type="compositionally biased region" description="Basic and acidic residues" evidence="9">
    <location>
        <begin position="204"/>
        <end position="215"/>
    </location>
</feature>
<dbReference type="AlphaFoldDB" id="A0A553NFC1"/>
<dbReference type="InterPro" id="IPR044538">
    <property type="entry name" value="Vta1-like"/>
</dbReference>
<reference evidence="12 13" key="1">
    <citation type="journal article" date="2018" name="Nat. Ecol. Evol.">
        <title>Genomic signatures of mitonuclear coevolution across populations of Tigriopus californicus.</title>
        <authorList>
            <person name="Barreto F.S."/>
            <person name="Watson E.T."/>
            <person name="Lima T.G."/>
            <person name="Willett C.S."/>
            <person name="Edmands S."/>
            <person name="Li W."/>
            <person name="Burton R.S."/>
        </authorList>
    </citation>
    <scope>NUCLEOTIDE SEQUENCE [LARGE SCALE GENOMIC DNA]</scope>
    <source>
        <strain evidence="12 13">San Diego</strain>
    </source>
</reference>